<dbReference type="EMBL" id="MU865674">
    <property type="protein sequence ID" value="KAK4220656.1"/>
    <property type="molecule type" value="Genomic_DNA"/>
</dbReference>
<dbReference type="Gene3D" id="1.20.910.10">
    <property type="entry name" value="Heme oxygenase-like"/>
    <property type="match status" value="1"/>
</dbReference>
<dbReference type="Proteomes" id="UP001301958">
    <property type="component" value="Unassembled WGS sequence"/>
</dbReference>
<protein>
    <recommendedName>
        <fullName evidence="1">Thiaminase-2/PQQC domain-containing protein</fullName>
    </recommendedName>
</protein>
<evidence type="ECO:0000259" key="1">
    <source>
        <dbReference type="Pfam" id="PF03070"/>
    </source>
</evidence>
<gene>
    <name evidence="2" type="ORF">QBC38DRAFT_172356</name>
</gene>
<dbReference type="GO" id="GO:0006772">
    <property type="term" value="P:thiamine metabolic process"/>
    <property type="evidence" value="ECO:0007669"/>
    <property type="project" value="UniProtKB-ARBA"/>
</dbReference>
<proteinExistence type="predicted"/>
<dbReference type="InterPro" id="IPR016084">
    <property type="entry name" value="Haem_Oase-like_multi-hlx"/>
</dbReference>
<organism evidence="2 3">
    <name type="scientific">Podospora fimiseda</name>
    <dbReference type="NCBI Taxonomy" id="252190"/>
    <lineage>
        <taxon>Eukaryota</taxon>
        <taxon>Fungi</taxon>
        <taxon>Dikarya</taxon>
        <taxon>Ascomycota</taxon>
        <taxon>Pezizomycotina</taxon>
        <taxon>Sordariomycetes</taxon>
        <taxon>Sordariomycetidae</taxon>
        <taxon>Sordariales</taxon>
        <taxon>Podosporaceae</taxon>
        <taxon>Podospora</taxon>
    </lineage>
</organism>
<comment type="caution">
    <text evidence="2">The sequence shown here is derived from an EMBL/GenBank/DDBJ whole genome shotgun (WGS) entry which is preliminary data.</text>
</comment>
<dbReference type="Pfam" id="PF03070">
    <property type="entry name" value="TENA_THI-4"/>
    <property type="match status" value="1"/>
</dbReference>
<reference evidence="2" key="2">
    <citation type="submission" date="2023-05" db="EMBL/GenBank/DDBJ databases">
        <authorList>
            <consortium name="Lawrence Berkeley National Laboratory"/>
            <person name="Steindorff A."/>
            <person name="Hensen N."/>
            <person name="Bonometti L."/>
            <person name="Westerberg I."/>
            <person name="Brannstrom I.O."/>
            <person name="Guillou S."/>
            <person name="Cros-Aarteil S."/>
            <person name="Calhoun S."/>
            <person name="Haridas S."/>
            <person name="Kuo A."/>
            <person name="Mondo S."/>
            <person name="Pangilinan J."/>
            <person name="Riley R."/>
            <person name="Labutti K."/>
            <person name="Andreopoulos B."/>
            <person name="Lipzen A."/>
            <person name="Chen C."/>
            <person name="Yanf M."/>
            <person name="Daum C."/>
            <person name="Ng V."/>
            <person name="Clum A."/>
            <person name="Ohm R."/>
            <person name="Martin F."/>
            <person name="Silar P."/>
            <person name="Natvig D."/>
            <person name="Lalanne C."/>
            <person name="Gautier V."/>
            <person name="Ament-Velasquez S.L."/>
            <person name="Kruys A."/>
            <person name="Hutchinson M.I."/>
            <person name="Powell A.J."/>
            <person name="Barry K."/>
            <person name="Miller A.N."/>
            <person name="Grigoriev I.V."/>
            <person name="Debuchy R."/>
            <person name="Gladieux P."/>
            <person name="Thoren M.H."/>
            <person name="Johannesson H."/>
        </authorList>
    </citation>
    <scope>NUCLEOTIDE SEQUENCE</scope>
    <source>
        <strain evidence="2">CBS 990.96</strain>
    </source>
</reference>
<evidence type="ECO:0000313" key="3">
    <source>
        <dbReference type="Proteomes" id="UP001301958"/>
    </source>
</evidence>
<name>A0AAN7BCF9_9PEZI</name>
<feature type="domain" description="Thiaminase-2/PQQC" evidence="1">
    <location>
        <begin position="7"/>
        <end position="183"/>
    </location>
</feature>
<evidence type="ECO:0000313" key="2">
    <source>
        <dbReference type="EMBL" id="KAK4220656.1"/>
    </source>
</evidence>
<dbReference type="SUPFAM" id="SSF48613">
    <property type="entry name" value="Heme oxygenase-like"/>
    <property type="match status" value="1"/>
</dbReference>
<accession>A0AAN7BCF9</accession>
<dbReference type="AlphaFoldDB" id="A0AAN7BCF9"/>
<sequence>MAQSVLPGSAYQDFAKQDYLYLIENVRFKALRFAKLKSTAQLEEWRAQSQRITSAVNIVEDWRKTCIEDLKIPASEMKNIEPSAAQIGYASFLNGQTILDDWFSLYITTIPCIYGWSQIAKRLDEDPRTDHGTPFYKTFIKPNLESESAKKLCQFIEANRKFWSSGVTENVWNTLFRTALKFEIALFDSVLVERADFALPPDGINRNN</sequence>
<keyword evidence="3" id="KW-1185">Reference proteome</keyword>
<dbReference type="InterPro" id="IPR004305">
    <property type="entry name" value="Thiaminase-2/PQQC"/>
</dbReference>
<reference evidence="2" key="1">
    <citation type="journal article" date="2023" name="Mol. Phylogenet. Evol.">
        <title>Genome-scale phylogeny and comparative genomics of the fungal order Sordariales.</title>
        <authorList>
            <person name="Hensen N."/>
            <person name="Bonometti L."/>
            <person name="Westerberg I."/>
            <person name="Brannstrom I.O."/>
            <person name="Guillou S."/>
            <person name="Cros-Aarteil S."/>
            <person name="Calhoun S."/>
            <person name="Haridas S."/>
            <person name="Kuo A."/>
            <person name="Mondo S."/>
            <person name="Pangilinan J."/>
            <person name="Riley R."/>
            <person name="LaButti K."/>
            <person name="Andreopoulos B."/>
            <person name="Lipzen A."/>
            <person name="Chen C."/>
            <person name="Yan M."/>
            <person name="Daum C."/>
            <person name="Ng V."/>
            <person name="Clum A."/>
            <person name="Steindorff A."/>
            <person name="Ohm R.A."/>
            <person name="Martin F."/>
            <person name="Silar P."/>
            <person name="Natvig D.O."/>
            <person name="Lalanne C."/>
            <person name="Gautier V."/>
            <person name="Ament-Velasquez S.L."/>
            <person name="Kruys A."/>
            <person name="Hutchinson M.I."/>
            <person name="Powell A.J."/>
            <person name="Barry K."/>
            <person name="Miller A.N."/>
            <person name="Grigoriev I.V."/>
            <person name="Debuchy R."/>
            <person name="Gladieux P."/>
            <person name="Hiltunen Thoren M."/>
            <person name="Johannesson H."/>
        </authorList>
    </citation>
    <scope>NUCLEOTIDE SEQUENCE</scope>
    <source>
        <strain evidence="2">CBS 990.96</strain>
    </source>
</reference>
<dbReference type="CDD" id="cd19359">
    <property type="entry name" value="TenA_C_Bt3146-like"/>
    <property type="match status" value="1"/>
</dbReference>